<dbReference type="CDD" id="cd08659">
    <property type="entry name" value="M20_ArgE_DapE-like"/>
    <property type="match status" value="1"/>
</dbReference>
<gene>
    <name evidence="7" type="ORF">KL86DES1_22279</name>
</gene>
<reference evidence="7" key="1">
    <citation type="submission" date="2016-08" db="EMBL/GenBank/DDBJ databases">
        <authorList>
            <person name="Seilhamer J.J."/>
        </authorList>
    </citation>
    <scope>NUCLEOTIDE SEQUENCE</scope>
    <source>
        <strain evidence="7">86-1</strain>
    </source>
</reference>
<comment type="cofactor">
    <cofactor evidence="1">
        <name>Zn(2+)</name>
        <dbReference type="ChEBI" id="CHEBI:29105"/>
    </cofactor>
</comment>
<dbReference type="InterPro" id="IPR002933">
    <property type="entry name" value="Peptidase_M20"/>
</dbReference>
<dbReference type="Pfam" id="PF07687">
    <property type="entry name" value="M20_dimer"/>
    <property type="match status" value="1"/>
</dbReference>
<dbReference type="InterPro" id="IPR050072">
    <property type="entry name" value="Peptidase_M20A"/>
</dbReference>
<protein>
    <submittedName>
        <fullName evidence="7">ArgE/DapE family peptidase</fullName>
    </submittedName>
</protein>
<keyword evidence="3" id="KW-0479">Metal-binding</keyword>
<name>A0A212LBV5_9BACT</name>
<dbReference type="PANTHER" id="PTHR43808:SF8">
    <property type="entry name" value="PEPTIDASE M20 DIMERISATION DOMAIN-CONTAINING PROTEIN"/>
    <property type="match status" value="1"/>
</dbReference>
<evidence type="ECO:0000259" key="6">
    <source>
        <dbReference type="Pfam" id="PF07687"/>
    </source>
</evidence>
<dbReference type="PANTHER" id="PTHR43808">
    <property type="entry name" value="ACETYLORNITHINE DEACETYLASE"/>
    <property type="match status" value="1"/>
</dbReference>
<evidence type="ECO:0000256" key="5">
    <source>
        <dbReference type="ARBA" id="ARBA00022833"/>
    </source>
</evidence>
<dbReference type="SUPFAM" id="SSF55031">
    <property type="entry name" value="Bacterial exopeptidase dimerisation domain"/>
    <property type="match status" value="1"/>
</dbReference>
<feature type="domain" description="Peptidase M20 dimerisation" evidence="6">
    <location>
        <begin position="175"/>
        <end position="273"/>
    </location>
</feature>
<dbReference type="SUPFAM" id="SSF53187">
    <property type="entry name" value="Zn-dependent exopeptidases"/>
    <property type="match status" value="1"/>
</dbReference>
<evidence type="ECO:0000256" key="4">
    <source>
        <dbReference type="ARBA" id="ARBA00022801"/>
    </source>
</evidence>
<evidence type="ECO:0000256" key="1">
    <source>
        <dbReference type="ARBA" id="ARBA00001947"/>
    </source>
</evidence>
<dbReference type="GO" id="GO:0046872">
    <property type="term" value="F:metal ion binding"/>
    <property type="evidence" value="ECO:0007669"/>
    <property type="project" value="UniProtKB-KW"/>
</dbReference>
<dbReference type="Gene3D" id="3.40.630.10">
    <property type="entry name" value="Zn peptidases"/>
    <property type="match status" value="1"/>
</dbReference>
<evidence type="ECO:0000256" key="3">
    <source>
        <dbReference type="ARBA" id="ARBA00022723"/>
    </source>
</evidence>
<dbReference type="RefSeq" id="WP_179981425.1">
    <property type="nucleotide sequence ID" value="NZ_LT608333.1"/>
</dbReference>
<sequence length="374" mass="39810">MTYAPSSVELAQSLIGYNTISGGNERQALEPLARILSDAGFSVVFDAYDPSDPQRCSLSARLRPESCLPALCLCGHIDTVPLGAAEWRMPPFEGRIQNGLLYGRGSSDMKSGVAAMVCAAAQMARHIRGDLVVQVYGGEETGCEGSFHMAAQPQFLSNIAAVVVAEPTSCRPLCGHKGALWLTCKTTGVTAHASMPHKGDNALAKLLPFANAMCAFHLEGDHPQLGGGTCVVSTLHAGCNSNSVPDSAAMTIDIRTVPQHNHDEIRTAVAAMAGPDISMTTTLDIPAVWTDPAHPWMSRAFDVLTPLLGHRPDVATVQFFTDAAALRPRLPDVPIMILGPGDPSMAHQMDEYCAVEQIELGTKMYSALLTDWCA</sequence>
<dbReference type="InterPro" id="IPR011650">
    <property type="entry name" value="Peptidase_M20_dimer"/>
</dbReference>
<dbReference type="Gene3D" id="3.30.70.360">
    <property type="match status" value="1"/>
</dbReference>
<comment type="similarity">
    <text evidence="2">Belongs to the peptidase M20A family.</text>
</comment>
<dbReference type="InterPro" id="IPR036264">
    <property type="entry name" value="Bact_exopeptidase_dim_dom"/>
</dbReference>
<keyword evidence="4" id="KW-0378">Hydrolase</keyword>
<dbReference type="AlphaFoldDB" id="A0A212LBV5"/>
<organism evidence="7">
    <name type="scientific">uncultured Desulfovibrio sp</name>
    <dbReference type="NCBI Taxonomy" id="167968"/>
    <lineage>
        <taxon>Bacteria</taxon>
        <taxon>Pseudomonadati</taxon>
        <taxon>Thermodesulfobacteriota</taxon>
        <taxon>Desulfovibrionia</taxon>
        <taxon>Desulfovibrionales</taxon>
        <taxon>Desulfovibrionaceae</taxon>
        <taxon>Desulfovibrio</taxon>
        <taxon>environmental samples</taxon>
    </lineage>
</organism>
<dbReference type="GO" id="GO:0016787">
    <property type="term" value="F:hydrolase activity"/>
    <property type="evidence" value="ECO:0007669"/>
    <property type="project" value="UniProtKB-KW"/>
</dbReference>
<evidence type="ECO:0000313" key="7">
    <source>
        <dbReference type="EMBL" id="SCM74990.1"/>
    </source>
</evidence>
<dbReference type="Pfam" id="PF01546">
    <property type="entry name" value="Peptidase_M20"/>
    <property type="match status" value="1"/>
</dbReference>
<evidence type="ECO:0000256" key="2">
    <source>
        <dbReference type="ARBA" id="ARBA00006247"/>
    </source>
</evidence>
<keyword evidence="5" id="KW-0862">Zinc</keyword>
<dbReference type="EMBL" id="FMJC01000002">
    <property type="protein sequence ID" value="SCM74990.1"/>
    <property type="molecule type" value="Genomic_DNA"/>
</dbReference>
<proteinExistence type="inferred from homology"/>
<accession>A0A212LBV5</accession>